<dbReference type="AlphaFoldDB" id="A0A085Z5R3"/>
<accession>A0A085Z5R3</accession>
<organism evidence="1 2">
    <name type="scientific">Chryseobacterium formosense</name>
    <dbReference type="NCBI Taxonomy" id="236814"/>
    <lineage>
        <taxon>Bacteria</taxon>
        <taxon>Pseudomonadati</taxon>
        <taxon>Bacteroidota</taxon>
        <taxon>Flavobacteriia</taxon>
        <taxon>Flavobacteriales</taxon>
        <taxon>Weeksellaceae</taxon>
        <taxon>Chryseobacterium group</taxon>
        <taxon>Chryseobacterium</taxon>
    </lineage>
</organism>
<dbReference type="Proteomes" id="UP000028713">
    <property type="component" value="Unassembled WGS sequence"/>
</dbReference>
<name>A0A085Z5R3_9FLAO</name>
<proteinExistence type="predicted"/>
<evidence type="ECO:0000313" key="1">
    <source>
        <dbReference type="EMBL" id="KFE99776.1"/>
    </source>
</evidence>
<keyword evidence="2" id="KW-1185">Reference proteome</keyword>
<dbReference type="STRING" id="236814.IX39_03705"/>
<reference evidence="1 2" key="1">
    <citation type="submission" date="2014-07" db="EMBL/GenBank/DDBJ databases">
        <title>Genome of Chryseobacterium formosense LMG 24722.</title>
        <authorList>
            <person name="Pipes S.E."/>
            <person name="Stropko S.J."/>
            <person name="Newman J.D."/>
        </authorList>
    </citation>
    <scope>NUCLEOTIDE SEQUENCE [LARGE SCALE GENOMIC DNA]</scope>
    <source>
        <strain evidence="1 2">LMG 24722</strain>
    </source>
</reference>
<protein>
    <submittedName>
        <fullName evidence="1">Uncharacterized protein</fullName>
    </submittedName>
</protein>
<gene>
    <name evidence="1" type="ORF">IX39_03705</name>
</gene>
<sequence>MALLICPKCKEQSFTWFVGGKAGLTTWSCFDCDYEAKEVESNNSACENCGEISKIKLKDKEKEYWWCFNCNTTSDIKKQP</sequence>
<comment type="caution">
    <text evidence="1">The sequence shown here is derived from an EMBL/GenBank/DDBJ whole genome shotgun (WGS) entry which is preliminary data.</text>
</comment>
<dbReference type="EMBL" id="JPRP01000001">
    <property type="protein sequence ID" value="KFE99776.1"/>
    <property type="molecule type" value="Genomic_DNA"/>
</dbReference>
<evidence type="ECO:0000313" key="2">
    <source>
        <dbReference type="Proteomes" id="UP000028713"/>
    </source>
</evidence>
<dbReference type="OrthoDB" id="1448367at2"/>
<dbReference type="RefSeq" id="WP_034673564.1">
    <property type="nucleotide sequence ID" value="NZ_FPAP01000003.1"/>
</dbReference>